<dbReference type="VEuPathDB" id="TriTrypDB:BSAL_01360"/>
<protein>
    <submittedName>
        <fullName evidence="1">Uncharacterized protein</fullName>
    </submittedName>
</protein>
<organism evidence="1 2">
    <name type="scientific">Bodo saltans</name>
    <name type="common">Flagellated protozoan</name>
    <dbReference type="NCBI Taxonomy" id="75058"/>
    <lineage>
        <taxon>Eukaryota</taxon>
        <taxon>Discoba</taxon>
        <taxon>Euglenozoa</taxon>
        <taxon>Kinetoplastea</taxon>
        <taxon>Metakinetoplastina</taxon>
        <taxon>Eubodonida</taxon>
        <taxon>Bodonidae</taxon>
        <taxon>Bodo</taxon>
    </lineage>
</organism>
<name>A0A0S4JB53_BODSA</name>
<sequence length="102" mass="10636">MLRKSSLQSGSSASRETPKRLSHIIGIGSGLSTSLMEESTTNSVLSTLRLDVSTTTAASMGRVASEEESTSPHTLPFDPTIAANLSAMIDAICNTQLALSLP</sequence>
<keyword evidence="2" id="KW-1185">Reference proteome</keyword>
<dbReference type="Proteomes" id="UP000051952">
    <property type="component" value="Unassembled WGS sequence"/>
</dbReference>
<evidence type="ECO:0000313" key="1">
    <source>
        <dbReference type="EMBL" id="CUG87396.1"/>
    </source>
</evidence>
<dbReference type="EMBL" id="CYKH01001508">
    <property type="protein sequence ID" value="CUG87396.1"/>
    <property type="molecule type" value="Genomic_DNA"/>
</dbReference>
<gene>
    <name evidence="1" type="ORF">BSAL_01360</name>
</gene>
<dbReference type="AlphaFoldDB" id="A0A0S4JB53"/>
<proteinExistence type="predicted"/>
<evidence type="ECO:0000313" key="2">
    <source>
        <dbReference type="Proteomes" id="UP000051952"/>
    </source>
</evidence>
<accession>A0A0S4JB53</accession>
<reference evidence="2" key="1">
    <citation type="submission" date="2015-09" db="EMBL/GenBank/DDBJ databases">
        <authorList>
            <consortium name="Pathogen Informatics"/>
        </authorList>
    </citation>
    <scope>NUCLEOTIDE SEQUENCE [LARGE SCALE GENOMIC DNA]</scope>
    <source>
        <strain evidence="2">Lake Konstanz</strain>
    </source>
</reference>